<dbReference type="OrthoDB" id="9797938at2"/>
<feature type="domain" description="MaoC-like" evidence="1">
    <location>
        <begin position="10"/>
        <end position="121"/>
    </location>
</feature>
<evidence type="ECO:0000313" key="2">
    <source>
        <dbReference type="EMBL" id="PJK29136.1"/>
    </source>
</evidence>
<dbReference type="AlphaFoldDB" id="A0A2M9G0A6"/>
<protein>
    <submittedName>
        <fullName evidence="2">Acyl dehydratase</fullName>
    </submittedName>
</protein>
<keyword evidence="3" id="KW-1185">Reference proteome</keyword>
<dbReference type="InterPro" id="IPR002539">
    <property type="entry name" value="MaoC-like_dom"/>
</dbReference>
<accession>A0A2M9G0A6</accession>
<organism evidence="2 3">
    <name type="scientific">Minwuia thermotolerans</name>
    <dbReference type="NCBI Taxonomy" id="2056226"/>
    <lineage>
        <taxon>Bacteria</taxon>
        <taxon>Pseudomonadati</taxon>
        <taxon>Pseudomonadota</taxon>
        <taxon>Alphaproteobacteria</taxon>
        <taxon>Minwuiales</taxon>
        <taxon>Minwuiaceae</taxon>
        <taxon>Minwuia</taxon>
    </lineage>
</organism>
<dbReference type="Proteomes" id="UP000229498">
    <property type="component" value="Unassembled WGS sequence"/>
</dbReference>
<name>A0A2M9G0A6_9PROT</name>
<dbReference type="SUPFAM" id="SSF54637">
    <property type="entry name" value="Thioesterase/thiol ester dehydrase-isomerase"/>
    <property type="match status" value="1"/>
</dbReference>
<sequence>MRYFDDYRVGDRFVTDSVTVTEGQILQFARAFDTQTFHINVDEAGDGPFGGVIGSGFQTLNLSFALFFRLQLVQPVALGGAGIDGLRWLKPLKPGDTIRVACEVIELIPSRSRPDRGTVRMRHDTLNQADETIMTLECLHILKTRGAESGA</sequence>
<reference evidence="2 3" key="1">
    <citation type="submission" date="2017-11" db="EMBL/GenBank/DDBJ databases">
        <title>Draft genome sequence of Rhizobiales bacterium SY3-13.</title>
        <authorList>
            <person name="Sun C."/>
        </authorList>
    </citation>
    <scope>NUCLEOTIDE SEQUENCE [LARGE SCALE GENOMIC DNA]</scope>
    <source>
        <strain evidence="2 3">SY3-13</strain>
    </source>
</reference>
<gene>
    <name evidence="2" type="ORF">CVT23_14485</name>
</gene>
<dbReference type="InterPro" id="IPR052342">
    <property type="entry name" value="MCH/BMMD"/>
</dbReference>
<evidence type="ECO:0000259" key="1">
    <source>
        <dbReference type="Pfam" id="PF01575"/>
    </source>
</evidence>
<dbReference type="Gene3D" id="3.10.129.10">
    <property type="entry name" value="Hotdog Thioesterase"/>
    <property type="match status" value="1"/>
</dbReference>
<dbReference type="Pfam" id="PF01575">
    <property type="entry name" value="MaoC_dehydratas"/>
    <property type="match status" value="1"/>
</dbReference>
<dbReference type="PANTHER" id="PTHR43664">
    <property type="entry name" value="MONOAMINE OXIDASE-RELATED"/>
    <property type="match status" value="1"/>
</dbReference>
<dbReference type="InterPro" id="IPR029069">
    <property type="entry name" value="HotDog_dom_sf"/>
</dbReference>
<dbReference type="EMBL" id="PHIG01000037">
    <property type="protein sequence ID" value="PJK29136.1"/>
    <property type="molecule type" value="Genomic_DNA"/>
</dbReference>
<dbReference type="PANTHER" id="PTHR43664:SF1">
    <property type="entry name" value="BETA-METHYLMALYL-COA DEHYDRATASE"/>
    <property type="match status" value="1"/>
</dbReference>
<proteinExistence type="predicted"/>
<comment type="caution">
    <text evidence="2">The sequence shown here is derived from an EMBL/GenBank/DDBJ whole genome shotgun (WGS) entry which is preliminary data.</text>
</comment>
<evidence type="ECO:0000313" key="3">
    <source>
        <dbReference type="Proteomes" id="UP000229498"/>
    </source>
</evidence>